<reference evidence="1 2" key="1">
    <citation type="submission" date="2019-03" db="EMBL/GenBank/DDBJ databases">
        <title>Genomic Encyclopedia of Type Strains, Phase IV (KMG-IV): sequencing the most valuable type-strain genomes for metagenomic binning, comparative biology and taxonomic classification.</title>
        <authorList>
            <person name="Goeker M."/>
        </authorList>
    </citation>
    <scope>NUCLEOTIDE SEQUENCE [LARGE SCALE GENOMIC DNA]</scope>
    <source>
        <strain evidence="1 2">DSM 28867</strain>
    </source>
</reference>
<dbReference type="CDD" id="cd07505">
    <property type="entry name" value="HAD_BPGM-like"/>
    <property type="match status" value="1"/>
</dbReference>
<protein>
    <submittedName>
        <fullName evidence="1">HAD superfamily hydrolase (TIGR01509 family)</fullName>
    </submittedName>
</protein>
<proteinExistence type="predicted"/>
<dbReference type="NCBIfam" id="TIGR01509">
    <property type="entry name" value="HAD-SF-IA-v3"/>
    <property type="match status" value="1"/>
</dbReference>
<dbReference type="AlphaFoldDB" id="A0A4V3G9D3"/>
<dbReference type="EMBL" id="SODD01000001">
    <property type="protein sequence ID" value="TDW26397.1"/>
    <property type="molecule type" value="Genomic_DNA"/>
</dbReference>
<comment type="caution">
    <text evidence="1">The sequence shown here is derived from an EMBL/GenBank/DDBJ whole genome shotgun (WGS) entry which is preliminary data.</text>
</comment>
<dbReference type="InterPro" id="IPR006439">
    <property type="entry name" value="HAD-SF_hydro_IA"/>
</dbReference>
<name>A0A4V3G9D3_9FIRM</name>
<dbReference type="InterPro" id="IPR036412">
    <property type="entry name" value="HAD-like_sf"/>
</dbReference>
<dbReference type="PANTHER" id="PTHR18901">
    <property type="entry name" value="2-DEOXYGLUCOSE-6-PHOSPHATE PHOSPHATASE 2"/>
    <property type="match status" value="1"/>
</dbReference>
<dbReference type="InterPro" id="IPR023214">
    <property type="entry name" value="HAD_sf"/>
</dbReference>
<dbReference type="InterPro" id="IPR041492">
    <property type="entry name" value="HAD_2"/>
</dbReference>
<dbReference type="SUPFAM" id="SSF56784">
    <property type="entry name" value="HAD-like"/>
    <property type="match status" value="1"/>
</dbReference>
<dbReference type="Gene3D" id="1.10.150.240">
    <property type="entry name" value="Putative phosphatase, domain 2"/>
    <property type="match status" value="1"/>
</dbReference>
<dbReference type="GO" id="GO:0016787">
    <property type="term" value="F:hydrolase activity"/>
    <property type="evidence" value="ECO:0007669"/>
    <property type="project" value="UniProtKB-KW"/>
</dbReference>
<dbReference type="Proteomes" id="UP000294743">
    <property type="component" value="Unassembled WGS sequence"/>
</dbReference>
<organism evidence="1 2">
    <name type="scientific">Breznakia blatticola</name>
    <dbReference type="NCBI Taxonomy" id="1754012"/>
    <lineage>
        <taxon>Bacteria</taxon>
        <taxon>Bacillati</taxon>
        <taxon>Bacillota</taxon>
        <taxon>Erysipelotrichia</taxon>
        <taxon>Erysipelotrichales</taxon>
        <taxon>Erysipelotrichaceae</taxon>
        <taxon>Breznakia</taxon>
    </lineage>
</organism>
<evidence type="ECO:0000313" key="2">
    <source>
        <dbReference type="Proteomes" id="UP000294743"/>
    </source>
</evidence>
<dbReference type="SFLD" id="SFLDG01129">
    <property type="entry name" value="C1.5:_HAD__Beta-PGM__Phosphata"/>
    <property type="match status" value="1"/>
</dbReference>
<sequence>MKLELVIFDVDGLLLDTESVWQKAWQQVGKKHNIEHLGDEVFYKCVGHTGNVVEAIMLEELNDQDDPLAILDDVRDTGMKLLEQELEVKPGAKELIAYLKTHGVKVAVGTSTKRELNDERLKRVQLFDEFCYILCGNEVSKRKPDPEMYNTIVDCLGVEKNHALILEDSYLGVEAAYRAGIPCIMVPDLLPATDIQKKQAIYIANSLFDVKAYIENN</sequence>
<dbReference type="InterPro" id="IPR023198">
    <property type="entry name" value="PGP-like_dom2"/>
</dbReference>
<dbReference type="SFLD" id="SFLDG01135">
    <property type="entry name" value="C1.5.6:_HAD__Beta-PGM__Phospha"/>
    <property type="match status" value="1"/>
</dbReference>
<dbReference type="SFLD" id="SFLDS00003">
    <property type="entry name" value="Haloacid_Dehalogenase"/>
    <property type="match status" value="1"/>
</dbReference>
<keyword evidence="1" id="KW-0378">Hydrolase</keyword>
<gene>
    <name evidence="1" type="ORF">EDD63_101112</name>
</gene>
<keyword evidence="2" id="KW-1185">Reference proteome</keyword>
<dbReference type="OrthoDB" id="9797743at2"/>
<evidence type="ECO:0000313" key="1">
    <source>
        <dbReference type="EMBL" id="TDW26397.1"/>
    </source>
</evidence>
<dbReference type="PANTHER" id="PTHR18901:SF38">
    <property type="entry name" value="PSEUDOURIDINE-5'-PHOSPHATASE"/>
    <property type="match status" value="1"/>
</dbReference>
<dbReference type="Gene3D" id="3.40.50.1000">
    <property type="entry name" value="HAD superfamily/HAD-like"/>
    <property type="match status" value="1"/>
</dbReference>
<accession>A0A4V3G9D3</accession>
<dbReference type="PRINTS" id="PR00413">
    <property type="entry name" value="HADHALOGNASE"/>
</dbReference>
<dbReference type="RefSeq" id="WP_134167395.1">
    <property type="nucleotide sequence ID" value="NZ_SODD01000001.1"/>
</dbReference>
<dbReference type="Pfam" id="PF13419">
    <property type="entry name" value="HAD_2"/>
    <property type="match status" value="1"/>
</dbReference>